<feature type="region of interest" description="Disordered" evidence="9">
    <location>
        <begin position="381"/>
        <end position="452"/>
    </location>
</feature>
<dbReference type="InterPro" id="IPR000477">
    <property type="entry name" value="RT_dom"/>
</dbReference>
<evidence type="ECO:0000259" key="11">
    <source>
        <dbReference type="PROSITE" id="PS50994"/>
    </source>
</evidence>
<feature type="compositionally biased region" description="Basic and acidic residues" evidence="9">
    <location>
        <begin position="442"/>
        <end position="452"/>
    </location>
</feature>
<feature type="compositionally biased region" description="Basic and acidic residues" evidence="9">
    <location>
        <begin position="381"/>
        <end position="403"/>
    </location>
</feature>
<feature type="region of interest" description="Disordered" evidence="9">
    <location>
        <begin position="1"/>
        <end position="25"/>
    </location>
</feature>
<sequence length="2060" mass="222602">MSDDGETKESSSDVDGGVGEVNGVAKCRTVTASDGVSGVMEKMKTDAAARDSDRAARYVATVRPVMAAVRFVRADREEELEGSDVGQGDGVETGEGASRVAVSAAVCSQSADDEERRQTGEGARVVGVTAASRPVKAVELLKATESDDSAEHHGCEELCDEMAAPMGTSGESVSRASATAAVLASVASQSTKRVTEVVPEVPTQVDMSTTEPKAAERTTGAAETTPATAAVTGASEAATSTTAPILVTNRAVLPTRETAVTVTGQGTTSRKAATSSVPVVEPTVPVVAAETAIAAVGTTEAAEGCRRDGCGTAEVADECVGAGAGLSAEDDELSSGSDDARSGVERVSDEIEQARLARRKARKAAKRLRVKALLVKRRRAERETDEVRRRAEEEVKESRRRVAAEAVAELDAKRQRRRHNEDGGRVRQAGAARVSLVKHQRRGDQASRAAERPDVEYVGADDGLPTASMEANGVQRRVKLDSCARYTIAGTDWMAHGDKVDVSAPVDYVEGIGGFLLDVVGVWRFKLRTVFNECIEVDACVVSGCSDEFLLGVDFMRARGATMDFDRNEVRYRDGQRAVVIPFRTHDDVGGARVAPVRMVCRTQLTSHAVTPVEVAVAAEDGERGLFLPTQYTGAVMLAATVTTARNGKAWVPAINTGSTSARLPNKKELGTWVPVNDDMEILSMSGELDASRVVQWIDDLGDSATPLDDENEVQIGVEEPQARVLVTKLLRVYRKLTKNVGDCPPATALDVHHHIDTGNSAPIMLKRRRQAQMEDQIVDENVTEMLGAGVIEEGNGAWGFPVVLVRKKDGEVRFCVDYRALNKVTKKDVYPLPRIDETLEALGGALLFTTLDLRAGYWQIRVAPEDQDKTAFMTRRGLYKFVRMPFGLTNAPSTFQRMMNGVLRGLTWVTCLVYLDDIVVFTRGGIERHVVELANVLERLSQAGLTLKLKKCEFAAKSMEYLGHELSCDGVRPLPRLISAVQELPRPTDAVEAKRFVHLAGYYRRFVKGFGSMMAPITKLLRKDAEWEWTPAQESAFEHVKMILTSKPLLIYPNFQLPFRVATDASTVGIGACLMQDHGRGWQPVAYASKVNSVAESKYGITELECLAVVWAIKLFRPYLYDRHFTIITDHSALRWLMTSPNLTGKLHRWALTLQEFEFEIEYRPGSTNVVADALSRAPAVATVMAAIGRGRRARQRSAVDETARREAATSAMAGSTETATEAVTTVADEGTAPTESAGDKRVASGDSESRAATAITATAVTAAGTAKTRTGGTRRRAKSTEAAVTATRPLTRAAKRRSDEQRRRSEERASAAATVDNTAADAGSVVTAAPDATAPDGVVVKAPDANPATEEVRSRTNGAMASPAGKATRKRKRVTFAVVLDGDVAREAELTAATAVNDGVVTNVTRSCDGHDAELVTAANDVGTAAGMMPGNDHEARPVTTANGVVAKDGTVSDDDQRASGADGETSRETEVASRTTKARRQTKARGSTGTTRTSDSAPESRTPEAAETTTPKASIVVSAAGKRPVRARRHVEGEKSGGGVRRKAPKQPRVGNATAEQPGGGEGEAVQRPARGPTLQLTDAEIMDAQSKSRLVQRLLEVGEHQGLEVTRQFGLVTIKTPTGQRVVLPPALWPTVMKECHDSVWAGHLRAPHTYARIAQTYWWPSLRREVKRWVLGCQECGSRKVRPREVIPPLRSLRGGDVGDRWALDVAGPLPTTDGGERYVIAAVEYVTRYAVAIAVKQHTADNVAAFLMKNVVLKFGAFRELLTDGAPELTGKVIEQLVILLQAQQTNSVPYRPQMIGLVERFHRTWKDCIATYMSDERQRDWDVWVDFAIYAYNSGQHSTVLLSPNELMMGRRLRNPNDLLRSANVTEAGALTSYHRRLIAAMKSSSACAETARRREQERQKRYYDRKVRSRREFAVGDKLWLFKLPRGPKASKLVHQWLGPVRVLESAGYDNYLVEREDVAGDPEQFIAHASFLVSYHSPPALLATAAADIEAQLEHEGTLELASDVAKDGEAVGATTARVQAAAAAGTAKRRGRTVASATPGRRAGANVVEL</sequence>
<dbReference type="CDD" id="cd09274">
    <property type="entry name" value="RNase_HI_RT_Ty3"/>
    <property type="match status" value="1"/>
</dbReference>
<evidence type="ECO:0000259" key="10">
    <source>
        <dbReference type="PROSITE" id="PS50878"/>
    </source>
</evidence>
<evidence type="ECO:0000313" key="13">
    <source>
        <dbReference type="Proteomes" id="UP000434957"/>
    </source>
</evidence>
<dbReference type="InterPro" id="IPR041588">
    <property type="entry name" value="Integrase_H2C2"/>
</dbReference>
<dbReference type="FunFam" id="3.10.10.10:FF:000007">
    <property type="entry name" value="Retrovirus-related Pol polyprotein from transposon 17.6-like Protein"/>
    <property type="match status" value="1"/>
</dbReference>
<evidence type="ECO:0000256" key="4">
    <source>
        <dbReference type="ARBA" id="ARBA00022695"/>
    </source>
</evidence>
<feature type="region of interest" description="Disordered" evidence="9">
    <location>
        <begin position="1197"/>
        <end position="1252"/>
    </location>
</feature>
<evidence type="ECO:0000256" key="9">
    <source>
        <dbReference type="SAM" id="MobiDB-lite"/>
    </source>
</evidence>
<gene>
    <name evidence="12" type="ORF">PR003_g23129</name>
</gene>
<dbReference type="Pfam" id="PF00078">
    <property type="entry name" value="RVT_1"/>
    <property type="match status" value="1"/>
</dbReference>
<evidence type="ECO:0000256" key="3">
    <source>
        <dbReference type="ARBA" id="ARBA00022679"/>
    </source>
</evidence>
<dbReference type="Pfam" id="PF17917">
    <property type="entry name" value="RT_RNaseH"/>
    <property type="match status" value="1"/>
</dbReference>
<dbReference type="GO" id="GO:0004519">
    <property type="term" value="F:endonuclease activity"/>
    <property type="evidence" value="ECO:0007669"/>
    <property type="project" value="UniProtKB-KW"/>
</dbReference>
<reference evidence="12 13" key="1">
    <citation type="submission" date="2018-08" db="EMBL/GenBank/DDBJ databases">
        <title>Genomic investigation of the strawberry pathogen Phytophthora fragariae indicates pathogenicity is determined by transcriptional variation in three key races.</title>
        <authorList>
            <person name="Adams T.M."/>
            <person name="Armitage A.D."/>
            <person name="Sobczyk M.K."/>
            <person name="Bates H.J."/>
            <person name="Dunwell J.M."/>
            <person name="Nellist C.F."/>
            <person name="Harrison R.J."/>
        </authorList>
    </citation>
    <scope>NUCLEOTIDE SEQUENCE [LARGE SCALE GENOMIC DNA]</scope>
    <source>
        <strain evidence="12 13">SCRP333</strain>
    </source>
</reference>
<evidence type="ECO:0000256" key="7">
    <source>
        <dbReference type="ARBA" id="ARBA00022801"/>
    </source>
</evidence>
<keyword evidence="5" id="KW-0540">Nuclease</keyword>
<proteinExistence type="predicted"/>
<dbReference type="Gene3D" id="3.30.420.10">
    <property type="entry name" value="Ribonuclease H-like superfamily/Ribonuclease H"/>
    <property type="match status" value="1"/>
</dbReference>
<dbReference type="Gene3D" id="1.10.340.70">
    <property type="match status" value="1"/>
</dbReference>
<dbReference type="InterPro" id="IPR043128">
    <property type="entry name" value="Rev_trsase/Diguanyl_cyclase"/>
</dbReference>
<evidence type="ECO:0000256" key="5">
    <source>
        <dbReference type="ARBA" id="ARBA00022722"/>
    </source>
</evidence>
<dbReference type="SUPFAM" id="SSF53098">
    <property type="entry name" value="Ribonuclease H-like"/>
    <property type="match status" value="1"/>
</dbReference>
<dbReference type="GO" id="GO:0015074">
    <property type="term" value="P:DNA integration"/>
    <property type="evidence" value="ECO:0007669"/>
    <property type="project" value="InterPro"/>
</dbReference>
<keyword evidence="8" id="KW-0695">RNA-directed DNA polymerase</keyword>
<comment type="caution">
    <text evidence="12">The sequence shown here is derived from an EMBL/GenBank/DDBJ whole genome shotgun (WGS) entry which is preliminary data.</text>
</comment>
<feature type="domain" description="Integrase catalytic" evidence="11">
    <location>
        <begin position="1689"/>
        <end position="1859"/>
    </location>
</feature>
<feature type="region of interest" description="Disordered" evidence="9">
    <location>
        <begin position="327"/>
        <end position="346"/>
    </location>
</feature>
<keyword evidence="6" id="KW-0255">Endonuclease</keyword>
<dbReference type="InterPro" id="IPR050951">
    <property type="entry name" value="Retrovirus_Pol_polyprotein"/>
</dbReference>
<protein>
    <recommendedName>
        <fullName evidence="1">RNA-directed DNA polymerase</fullName>
        <ecNumber evidence="1">2.7.7.49</ecNumber>
    </recommendedName>
</protein>
<dbReference type="Pfam" id="PF17921">
    <property type="entry name" value="Integrase_H2C2"/>
    <property type="match status" value="1"/>
</dbReference>
<feature type="compositionally biased region" description="Basic and acidic residues" evidence="9">
    <location>
        <begin position="1"/>
        <end position="11"/>
    </location>
</feature>
<feature type="compositionally biased region" description="Basic and acidic residues" evidence="9">
    <location>
        <begin position="1239"/>
        <end position="1251"/>
    </location>
</feature>
<feature type="region of interest" description="Disordered" evidence="9">
    <location>
        <begin position="1450"/>
        <end position="1574"/>
    </location>
</feature>
<dbReference type="InterPro" id="IPR043502">
    <property type="entry name" value="DNA/RNA_pol_sf"/>
</dbReference>
<dbReference type="PROSITE" id="PS50994">
    <property type="entry name" value="INTEGRASE"/>
    <property type="match status" value="1"/>
</dbReference>
<dbReference type="EMBL" id="QXFT01002400">
    <property type="protein sequence ID" value="KAE9298894.1"/>
    <property type="molecule type" value="Genomic_DNA"/>
</dbReference>
<keyword evidence="7" id="KW-0378">Hydrolase</keyword>
<feature type="compositionally biased region" description="Basic and acidic residues" evidence="9">
    <location>
        <begin position="1298"/>
        <end position="1311"/>
    </location>
</feature>
<dbReference type="InterPro" id="IPR036397">
    <property type="entry name" value="RNaseH_sf"/>
</dbReference>
<dbReference type="PROSITE" id="PS50878">
    <property type="entry name" value="RT_POL"/>
    <property type="match status" value="1"/>
</dbReference>
<dbReference type="CDD" id="cd01647">
    <property type="entry name" value="RT_LTR"/>
    <property type="match status" value="1"/>
</dbReference>
<feature type="region of interest" description="Disordered" evidence="9">
    <location>
        <begin position="204"/>
        <end position="227"/>
    </location>
</feature>
<dbReference type="GO" id="GO:0008233">
    <property type="term" value="F:peptidase activity"/>
    <property type="evidence" value="ECO:0007669"/>
    <property type="project" value="UniProtKB-KW"/>
</dbReference>
<dbReference type="Gene3D" id="2.40.70.10">
    <property type="entry name" value="Acid Proteases"/>
    <property type="match status" value="1"/>
</dbReference>
<feature type="compositionally biased region" description="Low complexity" evidence="9">
    <location>
        <begin position="1487"/>
        <end position="1517"/>
    </location>
</feature>
<evidence type="ECO:0000256" key="6">
    <source>
        <dbReference type="ARBA" id="ARBA00022759"/>
    </source>
</evidence>
<feature type="region of interest" description="Disordered" evidence="9">
    <location>
        <begin position="2038"/>
        <end position="2060"/>
    </location>
</feature>
<name>A0A6A4CYB7_9STRA</name>
<dbReference type="InterPro" id="IPR041373">
    <property type="entry name" value="RT_RNaseH"/>
</dbReference>
<dbReference type="PANTHER" id="PTHR37984:SF5">
    <property type="entry name" value="PROTEIN NYNRIN-LIKE"/>
    <property type="match status" value="1"/>
</dbReference>
<dbReference type="EC" id="2.7.7.49" evidence="1"/>
<dbReference type="PANTHER" id="PTHR37984">
    <property type="entry name" value="PROTEIN CBG26694"/>
    <property type="match status" value="1"/>
</dbReference>
<dbReference type="InterPro" id="IPR001584">
    <property type="entry name" value="Integrase_cat-core"/>
</dbReference>
<feature type="region of interest" description="Disordered" evidence="9">
    <location>
        <begin position="1348"/>
        <end position="1368"/>
    </location>
</feature>
<dbReference type="Proteomes" id="UP000434957">
    <property type="component" value="Unassembled WGS sequence"/>
</dbReference>
<evidence type="ECO:0000313" key="12">
    <source>
        <dbReference type="EMBL" id="KAE9298894.1"/>
    </source>
</evidence>
<keyword evidence="4" id="KW-0548">Nucleotidyltransferase</keyword>
<keyword evidence="3" id="KW-0808">Transferase</keyword>
<dbReference type="FunFam" id="3.30.70.270:FF:000020">
    <property type="entry name" value="Transposon Tf2-6 polyprotein-like Protein"/>
    <property type="match status" value="1"/>
</dbReference>
<dbReference type="Gene3D" id="3.30.70.270">
    <property type="match status" value="2"/>
</dbReference>
<dbReference type="FunFam" id="1.10.340.70:FF:000001">
    <property type="entry name" value="Retrovirus-related Pol polyprotein from transposon gypsy-like Protein"/>
    <property type="match status" value="1"/>
</dbReference>
<dbReference type="Pfam" id="PF00665">
    <property type="entry name" value="rve"/>
    <property type="match status" value="1"/>
</dbReference>
<feature type="domain" description="Reverse transcriptase" evidence="10">
    <location>
        <begin position="787"/>
        <end position="967"/>
    </location>
</feature>
<evidence type="ECO:0000256" key="1">
    <source>
        <dbReference type="ARBA" id="ARBA00012493"/>
    </source>
</evidence>
<dbReference type="GO" id="GO:0003964">
    <property type="term" value="F:RNA-directed DNA polymerase activity"/>
    <property type="evidence" value="ECO:0007669"/>
    <property type="project" value="UniProtKB-KW"/>
</dbReference>
<keyword evidence="13" id="KW-1185">Reference proteome</keyword>
<keyword evidence="2" id="KW-0645">Protease</keyword>
<accession>A0A6A4CYB7</accession>
<feature type="compositionally biased region" description="Low complexity" evidence="9">
    <location>
        <begin position="217"/>
        <end position="227"/>
    </location>
</feature>
<feature type="compositionally biased region" description="Basic and acidic residues" evidence="9">
    <location>
        <begin position="1199"/>
        <end position="1209"/>
    </location>
</feature>
<dbReference type="GO" id="GO:0006508">
    <property type="term" value="P:proteolysis"/>
    <property type="evidence" value="ECO:0007669"/>
    <property type="project" value="UniProtKB-KW"/>
</dbReference>
<dbReference type="Gene3D" id="3.10.10.10">
    <property type="entry name" value="HIV Type 1 Reverse Transcriptase, subunit A, domain 1"/>
    <property type="match status" value="1"/>
</dbReference>
<dbReference type="SUPFAM" id="SSF56672">
    <property type="entry name" value="DNA/RNA polymerases"/>
    <property type="match status" value="1"/>
</dbReference>
<dbReference type="FunFam" id="3.10.20.370:FF:000001">
    <property type="entry name" value="Retrovirus-related Pol polyprotein from transposon 17.6-like protein"/>
    <property type="match status" value="1"/>
</dbReference>
<feature type="compositionally biased region" description="Low complexity" evidence="9">
    <location>
        <begin position="1215"/>
        <end position="1234"/>
    </location>
</feature>
<evidence type="ECO:0000256" key="8">
    <source>
        <dbReference type="ARBA" id="ARBA00022918"/>
    </source>
</evidence>
<dbReference type="InterPro" id="IPR021109">
    <property type="entry name" value="Peptidase_aspartic_dom_sf"/>
</dbReference>
<organism evidence="12 13">
    <name type="scientific">Phytophthora rubi</name>
    <dbReference type="NCBI Taxonomy" id="129364"/>
    <lineage>
        <taxon>Eukaryota</taxon>
        <taxon>Sar</taxon>
        <taxon>Stramenopiles</taxon>
        <taxon>Oomycota</taxon>
        <taxon>Peronosporomycetes</taxon>
        <taxon>Peronosporales</taxon>
        <taxon>Peronosporaceae</taxon>
        <taxon>Phytophthora</taxon>
    </lineage>
</organism>
<dbReference type="GO" id="GO:0003676">
    <property type="term" value="F:nucleic acid binding"/>
    <property type="evidence" value="ECO:0007669"/>
    <property type="project" value="InterPro"/>
</dbReference>
<dbReference type="InterPro" id="IPR012337">
    <property type="entry name" value="RNaseH-like_sf"/>
</dbReference>
<evidence type="ECO:0000256" key="2">
    <source>
        <dbReference type="ARBA" id="ARBA00022670"/>
    </source>
</evidence>
<feature type="region of interest" description="Disordered" evidence="9">
    <location>
        <begin position="1265"/>
        <end position="1320"/>
    </location>
</feature>